<dbReference type="PANTHER" id="PTHR34682">
    <property type="entry name" value="AT HOOK MOTIF-CONTAINING PROTEIN"/>
    <property type="match status" value="1"/>
</dbReference>
<dbReference type="Proteomes" id="UP001558713">
    <property type="component" value="Unassembled WGS sequence"/>
</dbReference>
<accession>A0ABD1A6P8</accession>
<dbReference type="PANTHER" id="PTHR34682:SF14">
    <property type="entry name" value="DNA BINDING PROTEIN"/>
    <property type="match status" value="1"/>
</dbReference>
<comment type="caution">
    <text evidence="2">The sequence shown here is derived from an EMBL/GenBank/DDBJ whole genome shotgun (WGS) entry which is preliminary data.</text>
</comment>
<sequence>MFCSFVRMNQDTINSPPTNDLLEKRKRGRPHKDETLLTPKLDINLVGKGVSGVVEGSFDAGYLLNVKVKDNDIKLRGLVFIPGKVTPITSENDVAPLAKMYGREEIKNDQTDQSLHNDQPMKDDVTTHLEMSESARALSLVPQENNEKFAVQTKEAMMEKNGVIEEAATRLVDFFPTPETMMTTGQPNLVLVQKEIEQQKSPGETRGFDLMAEEPVCQGEKVPEELQLELGNKTKATPSLQ</sequence>
<keyword evidence="3" id="KW-1185">Reference proteome</keyword>
<proteinExistence type="predicted"/>
<evidence type="ECO:0000313" key="3">
    <source>
        <dbReference type="Proteomes" id="UP001558713"/>
    </source>
</evidence>
<dbReference type="EMBL" id="JBANAX010000584">
    <property type="protein sequence ID" value="KAL1201771.1"/>
    <property type="molecule type" value="Genomic_DNA"/>
</dbReference>
<organism evidence="2 3">
    <name type="scientific">Cardamine amara subsp. amara</name>
    <dbReference type="NCBI Taxonomy" id="228776"/>
    <lineage>
        <taxon>Eukaryota</taxon>
        <taxon>Viridiplantae</taxon>
        <taxon>Streptophyta</taxon>
        <taxon>Embryophyta</taxon>
        <taxon>Tracheophyta</taxon>
        <taxon>Spermatophyta</taxon>
        <taxon>Magnoliopsida</taxon>
        <taxon>eudicotyledons</taxon>
        <taxon>Gunneridae</taxon>
        <taxon>Pentapetalae</taxon>
        <taxon>rosids</taxon>
        <taxon>malvids</taxon>
        <taxon>Brassicales</taxon>
        <taxon>Brassicaceae</taxon>
        <taxon>Cardamineae</taxon>
        <taxon>Cardamine</taxon>
    </lineage>
</organism>
<reference evidence="2 3" key="1">
    <citation type="submission" date="2024-04" db="EMBL/GenBank/DDBJ databases">
        <title>Genome assembly C_amara_ONT_v2.</title>
        <authorList>
            <person name="Yant L."/>
            <person name="Moore C."/>
            <person name="Slenker M."/>
        </authorList>
    </citation>
    <scope>NUCLEOTIDE SEQUENCE [LARGE SCALE GENOMIC DNA]</scope>
    <source>
        <tissue evidence="2">Leaf</tissue>
    </source>
</reference>
<protein>
    <submittedName>
        <fullName evidence="2">Protein METABOLIC NETWORK MODULATOR 1</fullName>
    </submittedName>
</protein>
<dbReference type="AlphaFoldDB" id="A0ABD1A6P8"/>
<evidence type="ECO:0000256" key="1">
    <source>
        <dbReference type="SAM" id="MobiDB-lite"/>
    </source>
</evidence>
<name>A0ABD1A6P8_CARAN</name>
<gene>
    <name evidence="2" type="ORF">V5N11_006311</name>
</gene>
<dbReference type="InterPro" id="IPR045881">
    <property type="entry name" value="MNM1-like"/>
</dbReference>
<evidence type="ECO:0000313" key="2">
    <source>
        <dbReference type="EMBL" id="KAL1201771.1"/>
    </source>
</evidence>
<feature type="region of interest" description="Disordered" evidence="1">
    <location>
        <begin position="221"/>
        <end position="241"/>
    </location>
</feature>